<evidence type="ECO:0000256" key="8">
    <source>
        <dbReference type="ARBA" id="ARBA00032524"/>
    </source>
</evidence>
<name>A0A0G0K4M6_9BACT</name>
<dbReference type="NCBIfam" id="TIGR02027">
    <property type="entry name" value="rpoA"/>
    <property type="match status" value="1"/>
</dbReference>
<dbReference type="InterPro" id="IPR036603">
    <property type="entry name" value="RBP11-like"/>
</dbReference>
<comment type="catalytic activity">
    <reaction evidence="10 11">
        <text>RNA(n) + a ribonucleoside 5'-triphosphate = RNA(n+1) + diphosphate</text>
        <dbReference type="Rhea" id="RHEA:21248"/>
        <dbReference type="Rhea" id="RHEA-COMP:14527"/>
        <dbReference type="Rhea" id="RHEA-COMP:17342"/>
        <dbReference type="ChEBI" id="CHEBI:33019"/>
        <dbReference type="ChEBI" id="CHEBI:61557"/>
        <dbReference type="ChEBI" id="CHEBI:140395"/>
        <dbReference type="EC" id="2.7.7.6"/>
    </reaction>
</comment>
<dbReference type="GO" id="GO:0000428">
    <property type="term" value="C:DNA-directed RNA polymerase complex"/>
    <property type="evidence" value="ECO:0007669"/>
    <property type="project" value="UniProtKB-KW"/>
</dbReference>
<evidence type="ECO:0000256" key="10">
    <source>
        <dbReference type="ARBA" id="ARBA00048552"/>
    </source>
</evidence>
<dbReference type="EMBL" id="LBUZ01000054">
    <property type="protein sequence ID" value="KKQ73742.1"/>
    <property type="molecule type" value="Genomic_DNA"/>
</dbReference>
<evidence type="ECO:0000256" key="4">
    <source>
        <dbReference type="ARBA" id="ARBA00022478"/>
    </source>
</evidence>
<keyword evidence="6 11" id="KW-0548">Nucleotidyltransferase</keyword>
<keyword evidence="7 11" id="KW-0804">Transcription</keyword>
<dbReference type="GO" id="GO:0003677">
    <property type="term" value="F:DNA binding"/>
    <property type="evidence" value="ECO:0007669"/>
    <property type="project" value="UniProtKB-UniRule"/>
</dbReference>
<dbReference type="Proteomes" id="UP000034181">
    <property type="component" value="Unassembled WGS sequence"/>
</dbReference>
<dbReference type="SUPFAM" id="SSF47789">
    <property type="entry name" value="C-terminal domain of RNA polymerase alpha subunit"/>
    <property type="match status" value="1"/>
</dbReference>
<dbReference type="SMART" id="SM00662">
    <property type="entry name" value="RPOLD"/>
    <property type="match status" value="1"/>
</dbReference>
<dbReference type="GO" id="GO:0005737">
    <property type="term" value="C:cytoplasm"/>
    <property type="evidence" value="ECO:0007669"/>
    <property type="project" value="UniProtKB-ARBA"/>
</dbReference>
<dbReference type="InterPro" id="IPR011263">
    <property type="entry name" value="DNA-dir_RNA_pol_RpoA/D/Rpb3"/>
</dbReference>
<reference evidence="13 14" key="1">
    <citation type="journal article" date="2015" name="Nature">
        <title>rRNA introns, odd ribosomes, and small enigmatic genomes across a large radiation of phyla.</title>
        <authorList>
            <person name="Brown C.T."/>
            <person name="Hug L.A."/>
            <person name="Thomas B.C."/>
            <person name="Sharon I."/>
            <person name="Castelle C.J."/>
            <person name="Singh A."/>
            <person name="Wilkins M.J."/>
            <person name="Williams K.H."/>
            <person name="Banfield J.F."/>
        </authorList>
    </citation>
    <scope>NUCLEOTIDE SEQUENCE [LARGE SCALE GENOMIC DNA]</scope>
</reference>
<comment type="function">
    <text evidence="11">DNA-dependent RNA polymerase catalyzes the transcription of DNA into RNA using the four ribonucleoside triphosphates as substrates.</text>
</comment>
<accession>A0A0G0K4M6</accession>
<gene>
    <name evidence="11" type="primary">rpoA</name>
    <name evidence="13" type="ORF">US96_C0054G0004</name>
</gene>
<comment type="caution">
    <text evidence="13">The sequence shown here is derived from an EMBL/GenBank/DDBJ whole genome shotgun (WGS) entry which is preliminary data.</text>
</comment>
<dbReference type="EC" id="2.7.7.6" evidence="2 11"/>
<dbReference type="Gene3D" id="1.10.150.20">
    <property type="entry name" value="5' to 3' exonuclease, C-terminal subdomain"/>
    <property type="match status" value="1"/>
</dbReference>
<dbReference type="SUPFAM" id="SSF55257">
    <property type="entry name" value="RBP11-like subunits of RNA polymerase"/>
    <property type="match status" value="1"/>
</dbReference>
<dbReference type="Pfam" id="PF01193">
    <property type="entry name" value="RNA_pol_L"/>
    <property type="match status" value="1"/>
</dbReference>
<evidence type="ECO:0000256" key="7">
    <source>
        <dbReference type="ARBA" id="ARBA00023163"/>
    </source>
</evidence>
<protein>
    <recommendedName>
        <fullName evidence="3 11">DNA-directed RNA polymerase subunit alpha</fullName>
        <shortName evidence="11">RNAP subunit alpha</shortName>
        <ecNumber evidence="2 11">2.7.7.6</ecNumber>
    </recommendedName>
    <alternativeName>
        <fullName evidence="9 11">RNA polymerase subunit alpha</fullName>
    </alternativeName>
    <alternativeName>
        <fullName evidence="8 11">Transcriptase subunit alpha</fullName>
    </alternativeName>
</protein>
<dbReference type="InterPro" id="IPR011262">
    <property type="entry name" value="DNA-dir_RNA_pol_insert"/>
</dbReference>
<evidence type="ECO:0000256" key="11">
    <source>
        <dbReference type="HAMAP-Rule" id="MF_00059"/>
    </source>
</evidence>
<evidence type="ECO:0000313" key="14">
    <source>
        <dbReference type="Proteomes" id="UP000034181"/>
    </source>
</evidence>
<keyword evidence="5 11" id="KW-0808">Transferase</keyword>
<dbReference type="InterPro" id="IPR036643">
    <property type="entry name" value="RNApol_insert_sf"/>
</dbReference>
<dbReference type="Gene3D" id="2.170.120.12">
    <property type="entry name" value="DNA-directed RNA polymerase, insert domain"/>
    <property type="match status" value="1"/>
</dbReference>
<evidence type="ECO:0000313" key="13">
    <source>
        <dbReference type="EMBL" id="KKQ73742.1"/>
    </source>
</evidence>
<evidence type="ECO:0000256" key="6">
    <source>
        <dbReference type="ARBA" id="ARBA00022695"/>
    </source>
</evidence>
<dbReference type="InterPro" id="IPR011773">
    <property type="entry name" value="DNA-dir_RpoA"/>
</dbReference>
<dbReference type="CDD" id="cd06928">
    <property type="entry name" value="RNAP_alpha_NTD"/>
    <property type="match status" value="1"/>
</dbReference>
<dbReference type="Gene3D" id="3.30.1360.10">
    <property type="entry name" value="RNA polymerase, RBP11-like subunit"/>
    <property type="match status" value="1"/>
</dbReference>
<dbReference type="InterPro" id="IPR011260">
    <property type="entry name" value="RNAP_asu_C"/>
</dbReference>
<dbReference type="FunFam" id="2.170.120.12:FF:000001">
    <property type="entry name" value="DNA-directed RNA polymerase subunit alpha"/>
    <property type="match status" value="1"/>
</dbReference>
<evidence type="ECO:0000256" key="3">
    <source>
        <dbReference type="ARBA" id="ARBA00015972"/>
    </source>
</evidence>
<dbReference type="HAMAP" id="MF_00059">
    <property type="entry name" value="RNApol_bact_RpoA"/>
    <property type="match status" value="1"/>
</dbReference>
<dbReference type="SUPFAM" id="SSF56553">
    <property type="entry name" value="Insert subdomain of RNA polymerase alpha subunit"/>
    <property type="match status" value="1"/>
</dbReference>
<feature type="domain" description="DNA-directed RNA polymerase RpoA/D/Rpb3-type" evidence="12">
    <location>
        <begin position="30"/>
        <end position="235"/>
    </location>
</feature>
<keyword evidence="4 11" id="KW-0240">DNA-directed RNA polymerase</keyword>
<organism evidence="13 14">
    <name type="scientific">Candidatus Woesebacteria bacterium GW2011_GWB1_38_5b</name>
    <dbReference type="NCBI Taxonomy" id="1618569"/>
    <lineage>
        <taxon>Bacteria</taxon>
        <taxon>Candidatus Woeseibacteriota</taxon>
    </lineage>
</organism>
<dbReference type="NCBIfam" id="NF003519">
    <property type="entry name" value="PRK05182.2-5"/>
    <property type="match status" value="1"/>
</dbReference>
<dbReference type="Pfam" id="PF01000">
    <property type="entry name" value="RNA_pol_A_bac"/>
    <property type="match status" value="1"/>
</dbReference>
<dbReference type="PATRIC" id="fig|1618569.3.peg.971"/>
<comment type="domain">
    <text evidence="11">The N-terminal domain is essential for RNAP assembly and basal transcription, whereas the C-terminal domain is involved in interaction with transcriptional regulators and with upstream promoter elements.</text>
</comment>
<evidence type="ECO:0000256" key="5">
    <source>
        <dbReference type="ARBA" id="ARBA00022679"/>
    </source>
</evidence>
<evidence type="ECO:0000256" key="9">
    <source>
        <dbReference type="ARBA" id="ARBA00033070"/>
    </source>
</evidence>
<comment type="subunit">
    <text evidence="11">Homodimer. The RNAP catalytic core consists of 2 alpha, 1 beta, 1 beta' and 1 omega subunit. When a sigma factor is associated with the core the holoenzyme is formed, which can initiate transcription.</text>
</comment>
<sequence length="320" mass="34735">MNFTRDNNFEGGEIMEPTFDIKQEKLEDNYGKFIISPLLGGYGYTMGQALKRVLLTSIPGAAIQTVRIEGVKHQFSTLKGMKEDVLDFLLNLKQVRVSYTGEKAVKLELNVKGPGEVKASQIKTSGSVSISNPDLVLANLAKGSKLEVEMEVVTGVGYSSAEERPSDTIGEIALDAIFSPVTRVNYKVEETRVGRVTNYDKLTLEIWTDGTIDPESALVKASKTLMSYFGQVVAPKASKTDSVAQLGPDDSLGLTGKLSVEEIGLPTRVANALVKSGYDTVEKLVKADKNDLIKVRNLGEKSLKVIKAALIEKGVEFNNA</sequence>
<dbReference type="GO" id="GO:0046983">
    <property type="term" value="F:protein dimerization activity"/>
    <property type="evidence" value="ECO:0007669"/>
    <property type="project" value="InterPro"/>
</dbReference>
<evidence type="ECO:0000256" key="1">
    <source>
        <dbReference type="ARBA" id="ARBA00007123"/>
    </source>
</evidence>
<dbReference type="GO" id="GO:0006351">
    <property type="term" value="P:DNA-templated transcription"/>
    <property type="evidence" value="ECO:0007669"/>
    <property type="project" value="UniProtKB-UniRule"/>
</dbReference>
<evidence type="ECO:0000256" key="2">
    <source>
        <dbReference type="ARBA" id="ARBA00012418"/>
    </source>
</evidence>
<dbReference type="Pfam" id="PF03118">
    <property type="entry name" value="RNA_pol_A_CTD"/>
    <property type="match status" value="1"/>
</dbReference>
<evidence type="ECO:0000259" key="12">
    <source>
        <dbReference type="SMART" id="SM00662"/>
    </source>
</evidence>
<comment type="similarity">
    <text evidence="1 11">Belongs to the RNA polymerase alpha chain family.</text>
</comment>
<dbReference type="GO" id="GO:0003899">
    <property type="term" value="F:DNA-directed RNA polymerase activity"/>
    <property type="evidence" value="ECO:0007669"/>
    <property type="project" value="UniProtKB-UniRule"/>
</dbReference>
<feature type="region of interest" description="Alpha C-terminal domain (alpha-CTD)" evidence="11">
    <location>
        <begin position="254"/>
        <end position="320"/>
    </location>
</feature>
<proteinExistence type="inferred from homology"/>
<feature type="region of interest" description="Alpha N-terminal domain (alpha-NTD)" evidence="11">
    <location>
        <begin position="1"/>
        <end position="250"/>
    </location>
</feature>
<dbReference type="AlphaFoldDB" id="A0A0G0K4M6"/>